<evidence type="ECO:0000256" key="1">
    <source>
        <dbReference type="SAM" id="MobiDB-lite"/>
    </source>
</evidence>
<dbReference type="Proteomes" id="UP000720189">
    <property type="component" value="Unassembled WGS sequence"/>
</dbReference>
<feature type="compositionally biased region" description="Polar residues" evidence="1">
    <location>
        <begin position="261"/>
        <end position="276"/>
    </location>
</feature>
<dbReference type="EMBL" id="JAGMUX010000008">
    <property type="protein sequence ID" value="KAH7250258.1"/>
    <property type="molecule type" value="Genomic_DNA"/>
</dbReference>
<keyword evidence="3" id="KW-1185">Reference proteome</keyword>
<name>A0A9P9K719_FUSRE</name>
<sequence>MDKEDLRKTLSATQTKFELRYRLRTHPSLTLDIPPFQTSGVDCLINLIRHTNAILDKRSSTQREEQNPLLAYAWQAFFPHEVDEESTNHRIAAKKAVLEHLKDRISEALTFKDCCNSGLINKTLWSSDEWLLYECNRSGTSPVEARRRGGVASLIEYDCRLSPHLTLQDAVDRYCTLQQKQIRLILRQPKFVRILYCSHADCPRPFSNLLTLSLPLPDGVTTIDDQVTMVFSLISIVRMRDKIQERDYMRPYDDGGVPLSQIETTTQTPPTRSVSQEGGHSYLLVFVEGPGGEDKFNEFLSILPDTSQVKTEC</sequence>
<dbReference type="OrthoDB" id="4806845at2759"/>
<organism evidence="2 3">
    <name type="scientific">Fusarium redolens</name>
    <dbReference type="NCBI Taxonomy" id="48865"/>
    <lineage>
        <taxon>Eukaryota</taxon>
        <taxon>Fungi</taxon>
        <taxon>Dikarya</taxon>
        <taxon>Ascomycota</taxon>
        <taxon>Pezizomycotina</taxon>
        <taxon>Sordariomycetes</taxon>
        <taxon>Hypocreomycetidae</taxon>
        <taxon>Hypocreales</taxon>
        <taxon>Nectriaceae</taxon>
        <taxon>Fusarium</taxon>
        <taxon>Fusarium redolens species complex</taxon>
    </lineage>
</organism>
<dbReference type="GeneID" id="70229462"/>
<evidence type="ECO:0000313" key="3">
    <source>
        <dbReference type="Proteomes" id="UP000720189"/>
    </source>
</evidence>
<reference evidence="2" key="1">
    <citation type="journal article" date="2021" name="Nat. Commun.">
        <title>Genetic determinants of endophytism in the Arabidopsis root mycobiome.</title>
        <authorList>
            <person name="Mesny F."/>
            <person name="Miyauchi S."/>
            <person name="Thiergart T."/>
            <person name="Pickel B."/>
            <person name="Atanasova L."/>
            <person name="Karlsson M."/>
            <person name="Huettel B."/>
            <person name="Barry K.W."/>
            <person name="Haridas S."/>
            <person name="Chen C."/>
            <person name="Bauer D."/>
            <person name="Andreopoulos W."/>
            <person name="Pangilinan J."/>
            <person name="LaButti K."/>
            <person name="Riley R."/>
            <person name="Lipzen A."/>
            <person name="Clum A."/>
            <person name="Drula E."/>
            <person name="Henrissat B."/>
            <person name="Kohler A."/>
            <person name="Grigoriev I.V."/>
            <person name="Martin F.M."/>
            <person name="Hacquard S."/>
        </authorList>
    </citation>
    <scope>NUCLEOTIDE SEQUENCE</scope>
    <source>
        <strain evidence="2">MPI-CAGE-AT-0023</strain>
    </source>
</reference>
<gene>
    <name evidence="2" type="ORF">BKA55DRAFT_690488</name>
</gene>
<comment type="caution">
    <text evidence="2">The sequence shown here is derived from an EMBL/GenBank/DDBJ whole genome shotgun (WGS) entry which is preliminary data.</text>
</comment>
<feature type="region of interest" description="Disordered" evidence="1">
    <location>
        <begin position="254"/>
        <end position="276"/>
    </location>
</feature>
<protein>
    <submittedName>
        <fullName evidence="2">Uncharacterized protein</fullName>
    </submittedName>
</protein>
<dbReference type="RefSeq" id="XP_046049577.1">
    <property type="nucleotide sequence ID" value="XM_046199508.1"/>
</dbReference>
<accession>A0A9P9K719</accession>
<dbReference type="AlphaFoldDB" id="A0A9P9K719"/>
<evidence type="ECO:0000313" key="2">
    <source>
        <dbReference type="EMBL" id="KAH7250258.1"/>
    </source>
</evidence>
<proteinExistence type="predicted"/>